<dbReference type="EMBL" id="OV651823">
    <property type="protein sequence ID" value="CAH1101086.1"/>
    <property type="molecule type" value="Genomic_DNA"/>
</dbReference>
<feature type="compositionally biased region" description="Polar residues" evidence="1">
    <location>
        <begin position="115"/>
        <end position="129"/>
    </location>
</feature>
<evidence type="ECO:0000313" key="2">
    <source>
        <dbReference type="EMBL" id="CAH1101086.1"/>
    </source>
</evidence>
<organism evidence="2 3">
    <name type="scientific">Psylliodes chrysocephalus</name>
    <dbReference type="NCBI Taxonomy" id="3402493"/>
    <lineage>
        <taxon>Eukaryota</taxon>
        <taxon>Metazoa</taxon>
        <taxon>Ecdysozoa</taxon>
        <taxon>Arthropoda</taxon>
        <taxon>Hexapoda</taxon>
        <taxon>Insecta</taxon>
        <taxon>Pterygota</taxon>
        <taxon>Neoptera</taxon>
        <taxon>Endopterygota</taxon>
        <taxon>Coleoptera</taxon>
        <taxon>Polyphaga</taxon>
        <taxon>Cucujiformia</taxon>
        <taxon>Chrysomeloidea</taxon>
        <taxon>Chrysomelidae</taxon>
        <taxon>Galerucinae</taxon>
        <taxon>Alticini</taxon>
        <taxon>Psylliodes</taxon>
    </lineage>
</organism>
<evidence type="ECO:0000256" key="1">
    <source>
        <dbReference type="SAM" id="MobiDB-lite"/>
    </source>
</evidence>
<name>A0A9P0CGR7_9CUCU</name>
<dbReference type="Proteomes" id="UP001153636">
    <property type="component" value="Chromosome 11"/>
</dbReference>
<dbReference type="AlphaFoldDB" id="A0A9P0CGR7"/>
<feature type="compositionally biased region" description="Basic and acidic residues" evidence="1">
    <location>
        <begin position="41"/>
        <end position="80"/>
    </location>
</feature>
<sequence length="188" mass="20570">MCRDVGTHAIIALALDSYNSREEGTAKAEDSSLLAGGGSVKTDDGSQTKETRKNAEVEPADIPKKPSGAERKKLMKERKIAAGTWTEENPHKNAAQKRTQRKEDQTKKGDKKPQSESQTPPHSKWNQAGQRKHPDTTLDQAQGDLVQKTLVERLYAAPSGSGGAPQFHRTSFSAGVIWMTYANQQTVD</sequence>
<keyword evidence="3" id="KW-1185">Reference proteome</keyword>
<dbReference type="OrthoDB" id="6764048at2759"/>
<reference evidence="2" key="1">
    <citation type="submission" date="2022-01" db="EMBL/GenBank/DDBJ databases">
        <authorList>
            <person name="King R."/>
        </authorList>
    </citation>
    <scope>NUCLEOTIDE SEQUENCE</scope>
</reference>
<feature type="region of interest" description="Disordered" evidence="1">
    <location>
        <begin position="16"/>
        <end position="145"/>
    </location>
</feature>
<protein>
    <submittedName>
        <fullName evidence="2">Uncharacterized protein</fullName>
    </submittedName>
</protein>
<feature type="compositionally biased region" description="Basic and acidic residues" evidence="1">
    <location>
        <begin position="101"/>
        <end position="114"/>
    </location>
</feature>
<evidence type="ECO:0000313" key="3">
    <source>
        <dbReference type="Proteomes" id="UP001153636"/>
    </source>
</evidence>
<gene>
    <name evidence="2" type="ORF">PSYICH_LOCUS2558</name>
</gene>
<proteinExistence type="predicted"/>
<accession>A0A9P0CGR7</accession>
<feature type="compositionally biased region" description="Basic and acidic residues" evidence="1">
    <location>
        <begin position="19"/>
        <end position="30"/>
    </location>
</feature>